<feature type="domain" description="ShKT" evidence="3">
    <location>
        <begin position="112"/>
        <end position="149"/>
    </location>
</feature>
<evidence type="ECO:0000313" key="4">
    <source>
        <dbReference type="EMBL" id="PIC23982.1"/>
    </source>
</evidence>
<dbReference type="Gene3D" id="1.10.10.1940">
    <property type="match status" value="1"/>
</dbReference>
<feature type="signal peptide" evidence="2">
    <location>
        <begin position="1"/>
        <end position="18"/>
    </location>
</feature>
<gene>
    <name evidence="4" type="primary">Cnig_chr_V.g17486</name>
    <name evidence="4" type="ORF">B9Z55_017486</name>
</gene>
<dbReference type="SMART" id="SM00254">
    <property type="entry name" value="ShKT"/>
    <property type="match status" value="3"/>
</dbReference>
<keyword evidence="1" id="KW-1015">Disulfide bond</keyword>
<keyword evidence="2" id="KW-0732">Signal</keyword>
<dbReference type="PANTHER" id="PTHR21724:SF100">
    <property type="entry name" value="SHKT DOMAIN-CONTAINING PROTEIN"/>
    <property type="match status" value="1"/>
</dbReference>
<sequence length="149" mass="16789">MNYLIFFVFSMFSTTVGSELCVDNFMACPDYKAQCNEDYYKRNCALTCGVCTPDSNQCYDLNAECPNNILNCDDSRFPPICPKTCGNCETTVLPPTTKTTKKPTPTTSKPPCKDASPNCRAWAKDGFCHNKFYPLEKRKEYCAKTCKLC</sequence>
<proteinExistence type="predicted"/>
<feature type="domain" description="ShKT" evidence="3">
    <location>
        <begin position="21"/>
        <end position="51"/>
    </location>
</feature>
<protein>
    <recommendedName>
        <fullName evidence="3">ShKT domain-containing protein</fullName>
    </recommendedName>
</protein>
<accession>A0A2G5T9M2</accession>
<dbReference type="STRING" id="1611254.A0A2G5T9M2"/>
<reference evidence="5" key="1">
    <citation type="submission" date="2017-10" db="EMBL/GenBank/DDBJ databases">
        <title>Rapid genome shrinkage in a self-fertile nematode reveals novel sperm competition proteins.</title>
        <authorList>
            <person name="Yin D."/>
            <person name="Schwarz E.M."/>
            <person name="Thomas C.G."/>
            <person name="Felde R.L."/>
            <person name="Korf I.F."/>
            <person name="Cutter A.D."/>
            <person name="Schartner C.M."/>
            <person name="Ralston E.J."/>
            <person name="Meyer B.J."/>
            <person name="Haag E.S."/>
        </authorList>
    </citation>
    <scope>NUCLEOTIDE SEQUENCE [LARGE SCALE GENOMIC DNA]</scope>
    <source>
        <strain evidence="5">JU1422</strain>
    </source>
</reference>
<dbReference type="PANTHER" id="PTHR21724">
    <property type="entry name" value="SHKT DOMAIN-CONTAINING PROTEIN"/>
    <property type="match status" value="1"/>
</dbReference>
<organism evidence="4 5">
    <name type="scientific">Caenorhabditis nigoni</name>
    <dbReference type="NCBI Taxonomy" id="1611254"/>
    <lineage>
        <taxon>Eukaryota</taxon>
        <taxon>Metazoa</taxon>
        <taxon>Ecdysozoa</taxon>
        <taxon>Nematoda</taxon>
        <taxon>Chromadorea</taxon>
        <taxon>Rhabditida</taxon>
        <taxon>Rhabditina</taxon>
        <taxon>Rhabditomorpha</taxon>
        <taxon>Rhabditoidea</taxon>
        <taxon>Rhabditidae</taxon>
        <taxon>Peloderinae</taxon>
        <taxon>Caenorhabditis</taxon>
    </lineage>
</organism>
<comment type="caution">
    <text evidence="4">The sequence shown here is derived from an EMBL/GenBank/DDBJ whole genome shotgun (WGS) entry which is preliminary data.</text>
</comment>
<dbReference type="Pfam" id="PF01549">
    <property type="entry name" value="ShK"/>
    <property type="match status" value="3"/>
</dbReference>
<dbReference type="PROSITE" id="PS51670">
    <property type="entry name" value="SHKT"/>
    <property type="match status" value="2"/>
</dbReference>
<dbReference type="InterPro" id="IPR003582">
    <property type="entry name" value="ShKT_dom"/>
</dbReference>
<name>A0A2G5T9M2_9PELO</name>
<evidence type="ECO:0000256" key="1">
    <source>
        <dbReference type="PROSITE-ProRule" id="PRU01005"/>
    </source>
</evidence>
<dbReference type="Proteomes" id="UP000230233">
    <property type="component" value="Chromosome V"/>
</dbReference>
<dbReference type="EMBL" id="PDUG01000005">
    <property type="protein sequence ID" value="PIC23982.1"/>
    <property type="molecule type" value="Genomic_DNA"/>
</dbReference>
<comment type="caution">
    <text evidence="1">Lacks conserved residue(s) required for the propagation of feature annotation.</text>
</comment>
<evidence type="ECO:0000256" key="2">
    <source>
        <dbReference type="SAM" id="SignalP"/>
    </source>
</evidence>
<dbReference type="AlphaFoldDB" id="A0A2G5T9M2"/>
<dbReference type="OrthoDB" id="5873766at2759"/>
<feature type="chain" id="PRO_5013687231" description="ShKT domain-containing protein" evidence="2">
    <location>
        <begin position="19"/>
        <end position="149"/>
    </location>
</feature>
<evidence type="ECO:0000313" key="5">
    <source>
        <dbReference type="Proteomes" id="UP000230233"/>
    </source>
</evidence>
<evidence type="ECO:0000259" key="3">
    <source>
        <dbReference type="PROSITE" id="PS51670"/>
    </source>
</evidence>
<keyword evidence="5" id="KW-1185">Reference proteome</keyword>
<feature type="disulfide bond" evidence="1">
    <location>
        <begin position="35"/>
        <end position="48"/>
    </location>
</feature>